<dbReference type="InterPro" id="IPR029058">
    <property type="entry name" value="AB_hydrolase_fold"/>
</dbReference>
<dbReference type="GO" id="GO:0004742">
    <property type="term" value="F:dihydrolipoyllysine-residue acetyltransferase activity"/>
    <property type="evidence" value="ECO:0007669"/>
    <property type="project" value="UniProtKB-EC"/>
</dbReference>
<dbReference type="InterPro" id="IPR050266">
    <property type="entry name" value="AB_hydrolase_sf"/>
</dbReference>
<evidence type="ECO:0000313" key="2">
    <source>
        <dbReference type="EMBL" id="SMX38135.1"/>
    </source>
</evidence>
<evidence type="ECO:0000259" key="1">
    <source>
        <dbReference type="Pfam" id="PF12697"/>
    </source>
</evidence>
<dbReference type="AlphaFoldDB" id="A0A238K5N8"/>
<keyword evidence="3" id="KW-1185">Reference proteome</keyword>
<organism evidence="2 3">
    <name type="scientific">Maliponia aquimaris</name>
    <dbReference type="NCBI Taxonomy" id="1673631"/>
    <lineage>
        <taxon>Bacteria</taxon>
        <taxon>Pseudomonadati</taxon>
        <taxon>Pseudomonadota</taxon>
        <taxon>Alphaproteobacteria</taxon>
        <taxon>Rhodobacterales</taxon>
        <taxon>Paracoccaceae</taxon>
        <taxon>Maliponia</taxon>
    </lineage>
</organism>
<dbReference type="Pfam" id="PF12697">
    <property type="entry name" value="Abhydrolase_6"/>
    <property type="match status" value="1"/>
</dbReference>
<sequence length="271" mass="28329">MRDAAPVSGLHSRSWGSGPAPVLALHCGLGQGGMWKAVAETLAADCTLTAPDLPGHGRSPGFPGGADVHDAACAALRPFLDSGIHLAGHSFGATLALRLALEHPGQVASLLLIEPVFFAAAPDSPLKRDHQAAEAAIYSECDAGNLPLAARLFHELWGGGLPWDGFPERIQAGMARQLPFVRATESALWHDRAGMLVPGGLERLDIPVTLLRGAQTLPIVAEVHRGLMSRLPQVRETVVGGAGHMVLTSQPGPVAEALRQQIAEAQGQSRA</sequence>
<dbReference type="EC" id="2.3.1.12" evidence="2"/>
<protein>
    <submittedName>
        <fullName evidence="2">Dihydrolipoyllysine-residue acetyltransferase component of acetoin cleaving system</fullName>
        <ecNumber evidence="2">2.3.1.12</ecNumber>
    </submittedName>
</protein>
<dbReference type="PANTHER" id="PTHR43798">
    <property type="entry name" value="MONOACYLGLYCEROL LIPASE"/>
    <property type="match status" value="1"/>
</dbReference>
<dbReference type="OrthoDB" id="9804723at2"/>
<dbReference type="Gene3D" id="3.40.50.1820">
    <property type="entry name" value="alpha/beta hydrolase"/>
    <property type="match status" value="1"/>
</dbReference>
<accession>A0A238K5N8</accession>
<feature type="domain" description="AB hydrolase-1" evidence="1">
    <location>
        <begin position="22"/>
        <end position="257"/>
    </location>
</feature>
<dbReference type="SUPFAM" id="SSF53474">
    <property type="entry name" value="alpha/beta-Hydrolases"/>
    <property type="match status" value="1"/>
</dbReference>
<reference evidence="2 3" key="1">
    <citation type="submission" date="2017-05" db="EMBL/GenBank/DDBJ databases">
        <authorList>
            <person name="Song R."/>
            <person name="Chenine A.L."/>
            <person name="Ruprecht R.M."/>
        </authorList>
    </citation>
    <scope>NUCLEOTIDE SEQUENCE [LARGE SCALE GENOMIC DNA]</scope>
    <source>
        <strain evidence="2 3">CECT 8898</strain>
    </source>
</reference>
<dbReference type="RefSeq" id="WP_094020250.1">
    <property type="nucleotide sequence ID" value="NZ_FXYF01000003.1"/>
</dbReference>
<name>A0A238K5N8_9RHOB</name>
<gene>
    <name evidence="2" type="primary">acoC_2</name>
    <name evidence="2" type="ORF">MAA8898_01393</name>
</gene>
<dbReference type="PRINTS" id="PR00111">
    <property type="entry name" value="ABHYDROLASE"/>
</dbReference>
<keyword evidence="2" id="KW-0808">Transferase</keyword>
<dbReference type="InterPro" id="IPR000073">
    <property type="entry name" value="AB_hydrolase_1"/>
</dbReference>
<proteinExistence type="predicted"/>
<dbReference type="EMBL" id="FXYF01000003">
    <property type="protein sequence ID" value="SMX38135.1"/>
    <property type="molecule type" value="Genomic_DNA"/>
</dbReference>
<dbReference type="Proteomes" id="UP000207598">
    <property type="component" value="Unassembled WGS sequence"/>
</dbReference>
<evidence type="ECO:0000313" key="3">
    <source>
        <dbReference type="Proteomes" id="UP000207598"/>
    </source>
</evidence>
<keyword evidence="2" id="KW-0012">Acyltransferase</keyword>